<name>A0A9P4P1R2_9PEZI</name>
<feature type="transmembrane region" description="Helical" evidence="7">
    <location>
        <begin position="83"/>
        <end position="100"/>
    </location>
</feature>
<evidence type="ECO:0000313" key="9">
    <source>
        <dbReference type="EMBL" id="KAF2436645.1"/>
    </source>
</evidence>
<dbReference type="GO" id="GO:0022857">
    <property type="term" value="F:transmembrane transporter activity"/>
    <property type="evidence" value="ECO:0007669"/>
    <property type="project" value="InterPro"/>
</dbReference>
<evidence type="ECO:0000256" key="4">
    <source>
        <dbReference type="ARBA" id="ARBA00022989"/>
    </source>
</evidence>
<keyword evidence="5 7" id="KW-0472">Membrane</keyword>
<feature type="transmembrane region" description="Helical" evidence="7">
    <location>
        <begin position="171"/>
        <end position="191"/>
    </location>
</feature>
<dbReference type="PANTHER" id="PTHR23501">
    <property type="entry name" value="MAJOR FACILITATOR SUPERFAMILY"/>
    <property type="match status" value="1"/>
</dbReference>
<dbReference type="InterPro" id="IPR020846">
    <property type="entry name" value="MFS_dom"/>
</dbReference>
<organism evidence="9 10">
    <name type="scientific">Tothia fuscella</name>
    <dbReference type="NCBI Taxonomy" id="1048955"/>
    <lineage>
        <taxon>Eukaryota</taxon>
        <taxon>Fungi</taxon>
        <taxon>Dikarya</taxon>
        <taxon>Ascomycota</taxon>
        <taxon>Pezizomycotina</taxon>
        <taxon>Dothideomycetes</taxon>
        <taxon>Pleosporomycetidae</taxon>
        <taxon>Venturiales</taxon>
        <taxon>Cylindrosympodiaceae</taxon>
        <taxon>Tothia</taxon>
    </lineage>
</organism>
<evidence type="ECO:0000256" key="2">
    <source>
        <dbReference type="ARBA" id="ARBA00007520"/>
    </source>
</evidence>
<reference evidence="9" key="1">
    <citation type="journal article" date="2020" name="Stud. Mycol.">
        <title>101 Dothideomycetes genomes: a test case for predicting lifestyles and emergence of pathogens.</title>
        <authorList>
            <person name="Haridas S."/>
            <person name="Albert R."/>
            <person name="Binder M."/>
            <person name="Bloem J."/>
            <person name="Labutti K."/>
            <person name="Salamov A."/>
            <person name="Andreopoulos B."/>
            <person name="Baker S."/>
            <person name="Barry K."/>
            <person name="Bills G."/>
            <person name="Bluhm B."/>
            <person name="Cannon C."/>
            <person name="Castanera R."/>
            <person name="Culley D."/>
            <person name="Daum C."/>
            <person name="Ezra D."/>
            <person name="Gonzalez J."/>
            <person name="Henrissat B."/>
            <person name="Kuo A."/>
            <person name="Liang C."/>
            <person name="Lipzen A."/>
            <person name="Lutzoni F."/>
            <person name="Magnuson J."/>
            <person name="Mondo S."/>
            <person name="Nolan M."/>
            <person name="Ohm R."/>
            <person name="Pangilinan J."/>
            <person name="Park H.-J."/>
            <person name="Ramirez L."/>
            <person name="Alfaro M."/>
            <person name="Sun H."/>
            <person name="Tritt A."/>
            <person name="Yoshinaga Y."/>
            <person name="Zwiers L.-H."/>
            <person name="Turgeon B."/>
            <person name="Goodwin S."/>
            <person name="Spatafora J."/>
            <person name="Crous P."/>
            <person name="Grigoriev I."/>
        </authorList>
    </citation>
    <scope>NUCLEOTIDE SEQUENCE</scope>
    <source>
        <strain evidence="9">CBS 130266</strain>
    </source>
</reference>
<comment type="caution">
    <text evidence="9">The sequence shown here is derived from an EMBL/GenBank/DDBJ whole genome shotgun (WGS) entry which is preliminary data.</text>
</comment>
<dbReference type="InterPro" id="IPR036259">
    <property type="entry name" value="MFS_trans_sf"/>
</dbReference>
<feature type="transmembrane region" description="Helical" evidence="7">
    <location>
        <begin position="341"/>
        <end position="360"/>
    </location>
</feature>
<dbReference type="AlphaFoldDB" id="A0A9P4P1R2"/>
<accession>A0A9P4P1R2</accession>
<evidence type="ECO:0000313" key="10">
    <source>
        <dbReference type="Proteomes" id="UP000800235"/>
    </source>
</evidence>
<evidence type="ECO:0000256" key="6">
    <source>
        <dbReference type="SAM" id="MobiDB-lite"/>
    </source>
</evidence>
<comment type="subcellular location">
    <subcellularLocation>
        <location evidence="1">Membrane</location>
        <topology evidence="1">Multi-pass membrane protein</topology>
    </subcellularLocation>
</comment>
<dbReference type="EMBL" id="MU007010">
    <property type="protein sequence ID" value="KAF2436645.1"/>
    <property type="molecule type" value="Genomic_DNA"/>
</dbReference>
<evidence type="ECO:0000256" key="3">
    <source>
        <dbReference type="ARBA" id="ARBA00022692"/>
    </source>
</evidence>
<dbReference type="SUPFAM" id="SSF103473">
    <property type="entry name" value="MFS general substrate transporter"/>
    <property type="match status" value="2"/>
</dbReference>
<sequence>MSDNPSDSHGSEPSTLLILSLFVSVFLSALDITIITTALPMIAEHMDTNATGFVWIGSAYLLAGAASEPIWAKTSDIFGRKPALMFANAVFLGGSTLCALSKSVHILIIGRIVQGLGSGGLLVLVNILIGDLFSPRKRGAYYGLLGLVWSVANGLGPLLGGLFATKMSWRWCFWVNVPLDGLALILTAVYLKVHTPYTPFWEGIKAIDWLGSLAVVGGTVSLLLGLEFGGVTFAWDSAAVITLIVSGIAIWIIFFLVEAHVPKYPLIPIRIFKTISNLSIIAIDFSHSFVFIAGSYYLPVYFQAVLGANALQSGVYLLPYALTLSGTAIATGYIIQGTGAYLPLITGGMLFVTLGFALFIDLPAEPSWSRIVIYQIIAGIGVGPNFQAPMLALQNSVAPHDIGPATATFGFVRQLANAISVVVGGVVLQSQLLGHRSQLLDAGIEIRVVDLLTGGSAISSVMEIDRLPKYPRHVARQAFASSMSKMWLMYACIGIVGLGLTDFIRKKELSDEHTETVTGLVEQERGKIYGCTTRPRGSTGRQERLRVRRQER</sequence>
<evidence type="ECO:0000256" key="1">
    <source>
        <dbReference type="ARBA" id="ARBA00004141"/>
    </source>
</evidence>
<dbReference type="Gene3D" id="1.20.1720.10">
    <property type="entry name" value="Multidrug resistance protein D"/>
    <property type="match status" value="1"/>
</dbReference>
<dbReference type="PRINTS" id="PR01036">
    <property type="entry name" value="TCRTETB"/>
</dbReference>
<feature type="transmembrane region" description="Helical" evidence="7">
    <location>
        <begin position="372"/>
        <end position="392"/>
    </location>
</feature>
<gene>
    <name evidence="9" type="ORF">EJ08DRAFT_667367</name>
</gene>
<keyword evidence="10" id="KW-1185">Reference proteome</keyword>
<feature type="domain" description="Major facilitator superfamily (MFS) profile" evidence="8">
    <location>
        <begin position="17"/>
        <end position="509"/>
    </location>
</feature>
<dbReference type="PANTHER" id="PTHR23501:SF102">
    <property type="entry name" value="DRUG TRANSPORTER, PUTATIVE (AFU_ORTHOLOGUE AFUA_3G08530)-RELATED"/>
    <property type="match status" value="1"/>
</dbReference>
<feature type="transmembrane region" description="Helical" evidence="7">
    <location>
        <begin position="206"/>
        <end position="226"/>
    </location>
</feature>
<feature type="compositionally biased region" description="Basic and acidic residues" evidence="6">
    <location>
        <begin position="541"/>
        <end position="552"/>
    </location>
</feature>
<evidence type="ECO:0000259" key="8">
    <source>
        <dbReference type="PROSITE" id="PS50850"/>
    </source>
</evidence>
<evidence type="ECO:0000256" key="7">
    <source>
        <dbReference type="SAM" id="Phobius"/>
    </source>
</evidence>
<feature type="transmembrane region" description="Helical" evidence="7">
    <location>
        <begin position="238"/>
        <end position="257"/>
    </location>
</feature>
<evidence type="ECO:0000256" key="5">
    <source>
        <dbReference type="ARBA" id="ARBA00023136"/>
    </source>
</evidence>
<dbReference type="Proteomes" id="UP000800235">
    <property type="component" value="Unassembled WGS sequence"/>
</dbReference>
<comment type="similarity">
    <text evidence="2">Belongs to the major facilitator superfamily. TCR/Tet family.</text>
</comment>
<feature type="region of interest" description="Disordered" evidence="6">
    <location>
        <begin position="532"/>
        <end position="552"/>
    </location>
</feature>
<dbReference type="InterPro" id="IPR011701">
    <property type="entry name" value="MFS"/>
</dbReference>
<protein>
    <submittedName>
        <fullName evidence="9">MFS general substrate transporter</fullName>
    </submittedName>
</protein>
<dbReference type="Gene3D" id="1.20.1250.20">
    <property type="entry name" value="MFS general substrate transporter like domains"/>
    <property type="match status" value="1"/>
</dbReference>
<proteinExistence type="inferred from homology"/>
<feature type="transmembrane region" description="Helical" evidence="7">
    <location>
        <begin position="277"/>
        <end position="302"/>
    </location>
</feature>
<feature type="transmembrane region" description="Helical" evidence="7">
    <location>
        <begin position="141"/>
        <end position="164"/>
    </location>
</feature>
<feature type="transmembrane region" description="Helical" evidence="7">
    <location>
        <begin position="487"/>
        <end position="504"/>
    </location>
</feature>
<feature type="transmembrane region" description="Helical" evidence="7">
    <location>
        <begin position="112"/>
        <end position="129"/>
    </location>
</feature>
<feature type="transmembrane region" description="Helical" evidence="7">
    <location>
        <begin position="52"/>
        <end position="71"/>
    </location>
</feature>
<dbReference type="GO" id="GO:0005886">
    <property type="term" value="C:plasma membrane"/>
    <property type="evidence" value="ECO:0007669"/>
    <property type="project" value="TreeGrafter"/>
</dbReference>
<dbReference type="Pfam" id="PF07690">
    <property type="entry name" value="MFS_1"/>
    <property type="match status" value="2"/>
</dbReference>
<keyword evidence="4 7" id="KW-1133">Transmembrane helix</keyword>
<feature type="transmembrane region" description="Helical" evidence="7">
    <location>
        <begin position="16"/>
        <end position="40"/>
    </location>
</feature>
<dbReference type="PROSITE" id="PS50850">
    <property type="entry name" value="MFS"/>
    <property type="match status" value="1"/>
</dbReference>
<keyword evidence="3 7" id="KW-0812">Transmembrane</keyword>
<feature type="transmembrane region" description="Helical" evidence="7">
    <location>
        <begin position="314"/>
        <end position="335"/>
    </location>
</feature>
<dbReference type="OrthoDB" id="10021397at2759"/>